<evidence type="ECO:0000313" key="3">
    <source>
        <dbReference type="Proteomes" id="UP001054945"/>
    </source>
</evidence>
<organism evidence="2 3">
    <name type="scientific">Caerostris extrusa</name>
    <name type="common">Bark spider</name>
    <name type="synonym">Caerostris bankana</name>
    <dbReference type="NCBI Taxonomy" id="172846"/>
    <lineage>
        <taxon>Eukaryota</taxon>
        <taxon>Metazoa</taxon>
        <taxon>Ecdysozoa</taxon>
        <taxon>Arthropoda</taxon>
        <taxon>Chelicerata</taxon>
        <taxon>Arachnida</taxon>
        <taxon>Araneae</taxon>
        <taxon>Araneomorphae</taxon>
        <taxon>Entelegynae</taxon>
        <taxon>Araneoidea</taxon>
        <taxon>Araneidae</taxon>
        <taxon>Caerostris</taxon>
    </lineage>
</organism>
<evidence type="ECO:0000313" key="2">
    <source>
        <dbReference type="EMBL" id="GIY57396.1"/>
    </source>
</evidence>
<keyword evidence="3" id="KW-1185">Reference proteome</keyword>
<comment type="caution">
    <text evidence="2">The sequence shown here is derived from an EMBL/GenBank/DDBJ whole genome shotgun (WGS) entry which is preliminary data.</text>
</comment>
<proteinExistence type="predicted"/>
<sequence length="97" mass="11201">MSFSTKSFLIILPCPHKNAYYFRQVKKVLTITIGKSDHTLLCERERKKSPKGAFVCDTERHKLSVLLRHGHSRFPSNINKSPKRKKLRPTLCASDSF</sequence>
<reference evidence="2 3" key="1">
    <citation type="submission" date="2021-06" db="EMBL/GenBank/DDBJ databases">
        <title>Caerostris extrusa draft genome.</title>
        <authorList>
            <person name="Kono N."/>
            <person name="Arakawa K."/>
        </authorList>
    </citation>
    <scope>NUCLEOTIDE SEQUENCE [LARGE SCALE GENOMIC DNA]</scope>
</reference>
<name>A0AAV4UI14_CAEEX</name>
<accession>A0AAV4UI14</accession>
<feature type="region of interest" description="Disordered" evidence="1">
    <location>
        <begin position="74"/>
        <end position="97"/>
    </location>
</feature>
<evidence type="ECO:0000256" key="1">
    <source>
        <dbReference type="SAM" id="MobiDB-lite"/>
    </source>
</evidence>
<dbReference type="EMBL" id="BPLR01012901">
    <property type="protein sequence ID" value="GIY57396.1"/>
    <property type="molecule type" value="Genomic_DNA"/>
</dbReference>
<protein>
    <submittedName>
        <fullName evidence="2">Uncharacterized protein</fullName>
    </submittedName>
</protein>
<dbReference type="Proteomes" id="UP001054945">
    <property type="component" value="Unassembled WGS sequence"/>
</dbReference>
<gene>
    <name evidence="2" type="ORF">CEXT_597011</name>
</gene>
<dbReference type="AlphaFoldDB" id="A0AAV4UI14"/>